<feature type="signal peptide" evidence="4">
    <location>
        <begin position="1"/>
        <end position="38"/>
    </location>
</feature>
<dbReference type="CDD" id="cd02248">
    <property type="entry name" value="Peptidase_C1A"/>
    <property type="match status" value="1"/>
</dbReference>
<evidence type="ECO:0000313" key="7">
    <source>
        <dbReference type="EnsemblPlants" id="AET1Gv20065400.1"/>
    </source>
</evidence>
<comment type="similarity">
    <text evidence="1">Belongs to the peptidase C1 family.</text>
</comment>
<dbReference type="InterPro" id="IPR025661">
    <property type="entry name" value="Pept_asp_AS"/>
</dbReference>
<keyword evidence="3" id="KW-1015">Disulfide bond</keyword>
<accession>A0A452XMK8</accession>
<feature type="domain" description="Peptidase C1A papain C-terminal" evidence="5">
    <location>
        <begin position="162"/>
        <end position="380"/>
    </location>
</feature>
<dbReference type="PANTHER" id="PTHR12411">
    <property type="entry name" value="CYSTEINE PROTEASE FAMILY C1-RELATED"/>
    <property type="match status" value="1"/>
</dbReference>
<organism evidence="7 8">
    <name type="scientific">Aegilops tauschii subsp. strangulata</name>
    <name type="common">Goatgrass</name>
    <dbReference type="NCBI Taxonomy" id="200361"/>
    <lineage>
        <taxon>Eukaryota</taxon>
        <taxon>Viridiplantae</taxon>
        <taxon>Streptophyta</taxon>
        <taxon>Embryophyta</taxon>
        <taxon>Tracheophyta</taxon>
        <taxon>Spermatophyta</taxon>
        <taxon>Magnoliopsida</taxon>
        <taxon>Liliopsida</taxon>
        <taxon>Poales</taxon>
        <taxon>Poaceae</taxon>
        <taxon>BOP clade</taxon>
        <taxon>Pooideae</taxon>
        <taxon>Triticodae</taxon>
        <taxon>Triticeae</taxon>
        <taxon>Triticinae</taxon>
        <taxon>Aegilops</taxon>
    </lineage>
</organism>
<dbReference type="STRING" id="200361.A0A452XMK8"/>
<sequence length="381" mass="41361">QNQVFLHQHMGMARLFRSLPLLVLLIALSSTTLPSSRATSSDGDNHDLLMLGRFHLWMSAHGRSYHSAAEKLLRFEVYRRNVDFIDASNRDAERLGYELGENEFTDLTNEEFMARYVGDAYGGASAGDDLITTLVGDVTEGVISSKNFVEEDRNLTMTASDPPRQFDWRKHGVVTPAKQQGACGCCWAFAAAATVESLNKINGGELVDLSVQELVDCSTGVFSSPCGYGFPKSALQWIKSKGGLLTEAEYPYLAKRGRCTVQDAARRIGKITGVQEVQPGSSESALALAVLGRPVAVQIDGSGPVLQNYKSGVYKGPCTTSQNHVVTLVGFGVTGAGEEYWIAKNSWGETWGQKGFFFVRRGADGPRGLCGIAMYGAYPVM</sequence>
<name>A0A452XMK8_AEGTS</name>
<dbReference type="SUPFAM" id="SSF54001">
    <property type="entry name" value="Cysteine proteinases"/>
    <property type="match status" value="1"/>
</dbReference>
<dbReference type="Pfam" id="PF08246">
    <property type="entry name" value="Inhibitor_I29"/>
    <property type="match status" value="1"/>
</dbReference>
<dbReference type="Pfam" id="PF00112">
    <property type="entry name" value="Peptidase_C1"/>
    <property type="match status" value="1"/>
</dbReference>
<reference evidence="7" key="3">
    <citation type="journal article" date="2017" name="Nature">
        <title>Genome sequence of the progenitor of the wheat D genome Aegilops tauschii.</title>
        <authorList>
            <person name="Luo M.C."/>
            <person name="Gu Y.Q."/>
            <person name="Puiu D."/>
            <person name="Wang H."/>
            <person name="Twardziok S.O."/>
            <person name="Deal K.R."/>
            <person name="Huo N."/>
            <person name="Zhu T."/>
            <person name="Wang L."/>
            <person name="Wang Y."/>
            <person name="McGuire P.E."/>
            <person name="Liu S."/>
            <person name="Long H."/>
            <person name="Ramasamy R.K."/>
            <person name="Rodriguez J.C."/>
            <person name="Van S.L."/>
            <person name="Yuan L."/>
            <person name="Wang Z."/>
            <person name="Xia Z."/>
            <person name="Xiao L."/>
            <person name="Anderson O.D."/>
            <person name="Ouyang S."/>
            <person name="Liang Y."/>
            <person name="Zimin A.V."/>
            <person name="Pertea G."/>
            <person name="Qi P."/>
            <person name="Bennetzen J.L."/>
            <person name="Dai X."/>
            <person name="Dawson M.W."/>
            <person name="Muller H.G."/>
            <person name="Kugler K."/>
            <person name="Rivarola-Duarte L."/>
            <person name="Spannagl M."/>
            <person name="Mayer K.F.X."/>
            <person name="Lu F.H."/>
            <person name="Bevan M.W."/>
            <person name="Leroy P."/>
            <person name="Li P."/>
            <person name="You F.M."/>
            <person name="Sun Q."/>
            <person name="Liu Z."/>
            <person name="Lyons E."/>
            <person name="Wicker T."/>
            <person name="Salzberg S.L."/>
            <person name="Devos K.M."/>
            <person name="Dvorak J."/>
        </authorList>
    </citation>
    <scope>NUCLEOTIDE SEQUENCE [LARGE SCALE GENOMIC DNA]</scope>
    <source>
        <strain evidence="7">cv. AL8/78</strain>
    </source>
</reference>
<dbReference type="AlphaFoldDB" id="A0A452XMK8"/>
<dbReference type="EnsemblPlants" id="AET1Gv20065400.1">
    <property type="protein sequence ID" value="AET1Gv20065400.1"/>
    <property type="gene ID" value="AET1Gv20065400"/>
</dbReference>
<keyword evidence="8" id="KW-1185">Reference proteome</keyword>
<reference evidence="8" key="1">
    <citation type="journal article" date="2014" name="Science">
        <title>Ancient hybridizations among the ancestral genomes of bread wheat.</title>
        <authorList>
            <consortium name="International Wheat Genome Sequencing Consortium,"/>
            <person name="Marcussen T."/>
            <person name="Sandve S.R."/>
            <person name="Heier L."/>
            <person name="Spannagl M."/>
            <person name="Pfeifer M."/>
            <person name="Jakobsen K.S."/>
            <person name="Wulff B.B."/>
            <person name="Steuernagel B."/>
            <person name="Mayer K.F."/>
            <person name="Olsen O.A."/>
        </authorList>
    </citation>
    <scope>NUCLEOTIDE SEQUENCE [LARGE SCALE GENOMIC DNA]</scope>
    <source>
        <strain evidence="8">cv. AL8/78</strain>
    </source>
</reference>
<evidence type="ECO:0000259" key="6">
    <source>
        <dbReference type="SMART" id="SM00848"/>
    </source>
</evidence>
<dbReference type="InterPro" id="IPR039417">
    <property type="entry name" value="Peptidase_C1A_papain-like"/>
</dbReference>
<dbReference type="InterPro" id="IPR000668">
    <property type="entry name" value="Peptidase_C1A_C"/>
</dbReference>
<evidence type="ECO:0000256" key="4">
    <source>
        <dbReference type="SAM" id="SignalP"/>
    </source>
</evidence>
<evidence type="ECO:0000256" key="1">
    <source>
        <dbReference type="ARBA" id="ARBA00008455"/>
    </source>
</evidence>
<dbReference type="PROSITE" id="PS00640">
    <property type="entry name" value="THIOL_PROTEASE_ASN"/>
    <property type="match status" value="1"/>
</dbReference>
<feature type="chain" id="PRO_5019527600" description="Peptidase C1A papain C-terminal domain-containing protein" evidence="4">
    <location>
        <begin position="39"/>
        <end position="381"/>
    </location>
</feature>
<dbReference type="InterPro" id="IPR000169">
    <property type="entry name" value="Pept_cys_AS"/>
</dbReference>
<dbReference type="Gramene" id="AET1Gv20065400.1">
    <property type="protein sequence ID" value="AET1Gv20065400.1"/>
    <property type="gene ID" value="AET1Gv20065400"/>
</dbReference>
<dbReference type="SMART" id="SM00848">
    <property type="entry name" value="Inhibitor_I29"/>
    <property type="match status" value="1"/>
</dbReference>
<dbReference type="Gene3D" id="3.90.70.10">
    <property type="entry name" value="Cysteine proteinases"/>
    <property type="match status" value="1"/>
</dbReference>
<dbReference type="PROSITE" id="PS00139">
    <property type="entry name" value="THIOL_PROTEASE_CYS"/>
    <property type="match status" value="1"/>
</dbReference>
<evidence type="ECO:0008006" key="9">
    <source>
        <dbReference type="Google" id="ProtNLM"/>
    </source>
</evidence>
<evidence type="ECO:0000256" key="2">
    <source>
        <dbReference type="ARBA" id="ARBA00022729"/>
    </source>
</evidence>
<evidence type="ECO:0000313" key="8">
    <source>
        <dbReference type="Proteomes" id="UP000015105"/>
    </source>
</evidence>
<feature type="domain" description="Cathepsin propeptide inhibitor" evidence="6">
    <location>
        <begin position="54"/>
        <end position="112"/>
    </location>
</feature>
<dbReference type="InterPro" id="IPR013128">
    <property type="entry name" value="Peptidase_C1A"/>
</dbReference>
<reference evidence="7" key="4">
    <citation type="submission" date="2019-03" db="UniProtKB">
        <authorList>
            <consortium name="EnsemblPlants"/>
        </authorList>
    </citation>
    <scope>IDENTIFICATION</scope>
</reference>
<proteinExistence type="inferred from homology"/>
<evidence type="ECO:0000256" key="3">
    <source>
        <dbReference type="ARBA" id="ARBA00023157"/>
    </source>
</evidence>
<dbReference type="PRINTS" id="PR00705">
    <property type="entry name" value="PAPAIN"/>
</dbReference>
<dbReference type="GO" id="GO:0006508">
    <property type="term" value="P:proteolysis"/>
    <property type="evidence" value="ECO:0007669"/>
    <property type="project" value="InterPro"/>
</dbReference>
<dbReference type="InterPro" id="IPR013201">
    <property type="entry name" value="Prot_inhib_I29"/>
</dbReference>
<reference evidence="8" key="2">
    <citation type="journal article" date="2017" name="Nat. Plants">
        <title>The Aegilops tauschii genome reveals multiple impacts of transposons.</title>
        <authorList>
            <person name="Zhao G."/>
            <person name="Zou C."/>
            <person name="Li K."/>
            <person name="Wang K."/>
            <person name="Li T."/>
            <person name="Gao L."/>
            <person name="Zhang X."/>
            <person name="Wang H."/>
            <person name="Yang Z."/>
            <person name="Liu X."/>
            <person name="Jiang W."/>
            <person name="Mao L."/>
            <person name="Kong X."/>
            <person name="Jiao Y."/>
            <person name="Jia J."/>
        </authorList>
    </citation>
    <scope>NUCLEOTIDE SEQUENCE [LARGE SCALE GENOMIC DNA]</scope>
    <source>
        <strain evidence="8">cv. AL8/78</strain>
    </source>
</reference>
<dbReference type="SMART" id="SM00645">
    <property type="entry name" value="Pept_C1"/>
    <property type="match status" value="1"/>
</dbReference>
<dbReference type="Proteomes" id="UP000015105">
    <property type="component" value="Chromosome 1D"/>
</dbReference>
<reference evidence="7" key="5">
    <citation type="journal article" date="2021" name="G3 (Bethesda)">
        <title>Aegilops tauschii genome assembly Aet v5.0 features greater sequence contiguity and improved annotation.</title>
        <authorList>
            <person name="Wang L."/>
            <person name="Zhu T."/>
            <person name="Rodriguez J.C."/>
            <person name="Deal K.R."/>
            <person name="Dubcovsky J."/>
            <person name="McGuire P.E."/>
            <person name="Lux T."/>
            <person name="Spannagl M."/>
            <person name="Mayer K.F.X."/>
            <person name="Baldrich P."/>
            <person name="Meyers B.C."/>
            <person name="Huo N."/>
            <person name="Gu Y.Q."/>
            <person name="Zhou H."/>
            <person name="Devos K.M."/>
            <person name="Bennetzen J.L."/>
            <person name="Unver T."/>
            <person name="Budak H."/>
            <person name="Gulick P.J."/>
            <person name="Galiba G."/>
            <person name="Kalapos B."/>
            <person name="Nelson D.R."/>
            <person name="Li P."/>
            <person name="You F.M."/>
            <person name="Luo M.C."/>
            <person name="Dvorak J."/>
        </authorList>
    </citation>
    <scope>NUCLEOTIDE SEQUENCE [LARGE SCALE GENOMIC DNA]</scope>
    <source>
        <strain evidence="7">cv. AL8/78</strain>
    </source>
</reference>
<keyword evidence="2 4" id="KW-0732">Signal</keyword>
<protein>
    <recommendedName>
        <fullName evidence="9">Peptidase C1A papain C-terminal domain-containing protein</fullName>
    </recommendedName>
</protein>
<dbReference type="InterPro" id="IPR038765">
    <property type="entry name" value="Papain-like_cys_pep_sf"/>
</dbReference>
<dbReference type="GO" id="GO:0008234">
    <property type="term" value="F:cysteine-type peptidase activity"/>
    <property type="evidence" value="ECO:0007669"/>
    <property type="project" value="InterPro"/>
</dbReference>
<evidence type="ECO:0000259" key="5">
    <source>
        <dbReference type="SMART" id="SM00645"/>
    </source>
</evidence>